<organism evidence="2 3">
    <name type="scientific">Genlisea aurea</name>
    <dbReference type="NCBI Taxonomy" id="192259"/>
    <lineage>
        <taxon>Eukaryota</taxon>
        <taxon>Viridiplantae</taxon>
        <taxon>Streptophyta</taxon>
        <taxon>Embryophyta</taxon>
        <taxon>Tracheophyta</taxon>
        <taxon>Spermatophyta</taxon>
        <taxon>Magnoliopsida</taxon>
        <taxon>eudicotyledons</taxon>
        <taxon>Gunneridae</taxon>
        <taxon>Pentapetalae</taxon>
        <taxon>asterids</taxon>
        <taxon>lamiids</taxon>
        <taxon>Lamiales</taxon>
        <taxon>Lentibulariaceae</taxon>
        <taxon>Genlisea</taxon>
    </lineage>
</organism>
<dbReference type="EMBL" id="AUSU01003093">
    <property type="protein sequence ID" value="EPS67483.1"/>
    <property type="molecule type" value="Genomic_DNA"/>
</dbReference>
<dbReference type="CDD" id="cd04458">
    <property type="entry name" value="CSP_CDS"/>
    <property type="match status" value="1"/>
</dbReference>
<comment type="caution">
    <text evidence="2">The sequence shown here is derived from an EMBL/GenBank/DDBJ whole genome shotgun (WGS) entry which is preliminary data.</text>
</comment>
<gene>
    <name evidence="2" type="ORF">M569_07297</name>
</gene>
<evidence type="ECO:0000259" key="1">
    <source>
        <dbReference type="PROSITE" id="PS51857"/>
    </source>
</evidence>
<dbReference type="InterPro" id="IPR012340">
    <property type="entry name" value="NA-bd_OB-fold"/>
</dbReference>
<proteinExistence type="predicted"/>
<accession>S8DWC7</accession>
<dbReference type="Proteomes" id="UP000015453">
    <property type="component" value="Unassembled WGS sequence"/>
</dbReference>
<dbReference type="SUPFAM" id="SSF50249">
    <property type="entry name" value="Nucleic acid-binding proteins"/>
    <property type="match status" value="1"/>
</dbReference>
<evidence type="ECO:0000313" key="2">
    <source>
        <dbReference type="EMBL" id="EPS67483.1"/>
    </source>
</evidence>
<feature type="non-terminal residue" evidence="2">
    <location>
        <position position="67"/>
    </location>
</feature>
<evidence type="ECO:0000313" key="3">
    <source>
        <dbReference type="Proteomes" id="UP000015453"/>
    </source>
</evidence>
<dbReference type="Pfam" id="PF00313">
    <property type="entry name" value="CSD"/>
    <property type="match status" value="1"/>
</dbReference>
<dbReference type="PROSITE" id="PS51857">
    <property type="entry name" value="CSD_2"/>
    <property type="match status" value="1"/>
</dbReference>
<sequence length="67" mass="7807">GTIKWYNTNKGFGFIKPLDNNGYDVFLHRKELQKINLDKLSREEIENLTLAYNIQINSKGKKHATNI</sequence>
<dbReference type="OrthoDB" id="422005at2759"/>
<protein>
    <recommendedName>
        <fullName evidence="1">CSD domain-containing protein</fullName>
    </recommendedName>
</protein>
<dbReference type="InterPro" id="IPR012156">
    <property type="entry name" value="Cold_shock_CspA"/>
</dbReference>
<dbReference type="GO" id="GO:0003676">
    <property type="term" value="F:nucleic acid binding"/>
    <property type="evidence" value="ECO:0007669"/>
    <property type="project" value="InterPro"/>
</dbReference>
<dbReference type="InterPro" id="IPR002059">
    <property type="entry name" value="CSP_DNA-bd"/>
</dbReference>
<dbReference type="AlphaFoldDB" id="S8DWC7"/>
<reference evidence="2 3" key="1">
    <citation type="journal article" date="2013" name="BMC Genomics">
        <title>The miniature genome of a carnivorous plant Genlisea aurea contains a low number of genes and short non-coding sequences.</title>
        <authorList>
            <person name="Leushkin E.V."/>
            <person name="Sutormin R.A."/>
            <person name="Nabieva E.R."/>
            <person name="Penin A.A."/>
            <person name="Kondrashov A.S."/>
            <person name="Logacheva M.D."/>
        </authorList>
    </citation>
    <scope>NUCLEOTIDE SEQUENCE [LARGE SCALE GENOMIC DNA]</scope>
</reference>
<dbReference type="PRINTS" id="PR00050">
    <property type="entry name" value="COLDSHOCK"/>
</dbReference>
<feature type="non-terminal residue" evidence="2">
    <location>
        <position position="1"/>
    </location>
</feature>
<dbReference type="Gene3D" id="2.40.50.140">
    <property type="entry name" value="Nucleic acid-binding proteins"/>
    <property type="match status" value="1"/>
</dbReference>
<feature type="domain" description="CSD" evidence="1">
    <location>
        <begin position="1"/>
        <end position="67"/>
    </location>
</feature>
<dbReference type="PIRSF" id="PIRSF002599">
    <property type="entry name" value="Cold_shock_A"/>
    <property type="match status" value="1"/>
</dbReference>
<name>S8DWC7_9LAMI</name>
<keyword evidence="3" id="KW-1185">Reference proteome</keyword>